<dbReference type="EMBL" id="WBMV01002174">
    <property type="protein sequence ID" value="NXC26770.1"/>
    <property type="molecule type" value="Genomic_DNA"/>
</dbReference>
<feature type="region of interest" description="Disordered" evidence="2">
    <location>
        <begin position="1"/>
        <end position="76"/>
    </location>
</feature>
<feature type="non-terminal residue" evidence="3">
    <location>
        <position position="708"/>
    </location>
</feature>
<gene>
    <name evidence="3" type="primary">Cep89</name>
    <name evidence="3" type="ORF">CAMPRO_R15098</name>
</gene>
<reference evidence="3" key="1">
    <citation type="submission" date="2019-09" db="EMBL/GenBank/DDBJ databases">
        <title>Bird 10,000 Genomes (B10K) Project - Family phase.</title>
        <authorList>
            <person name="Zhang G."/>
        </authorList>
    </citation>
    <scope>NUCLEOTIDE SEQUENCE</scope>
    <source>
        <strain evidence="3">B10K-DU-001-09</strain>
        <tissue evidence="3">Muscle</tissue>
    </source>
</reference>
<evidence type="ECO:0000256" key="2">
    <source>
        <dbReference type="SAM" id="MobiDB-lite"/>
    </source>
</evidence>
<organism evidence="3 4">
    <name type="scientific">Campylorhamphus procurvoides</name>
    <dbReference type="NCBI Taxonomy" id="190295"/>
    <lineage>
        <taxon>Eukaryota</taxon>
        <taxon>Metazoa</taxon>
        <taxon>Chordata</taxon>
        <taxon>Craniata</taxon>
        <taxon>Vertebrata</taxon>
        <taxon>Euteleostomi</taxon>
        <taxon>Archelosauria</taxon>
        <taxon>Archosauria</taxon>
        <taxon>Dinosauria</taxon>
        <taxon>Saurischia</taxon>
        <taxon>Theropoda</taxon>
        <taxon>Coelurosauria</taxon>
        <taxon>Aves</taxon>
        <taxon>Neognathae</taxon>
        <taxon>Neoaves</taxon>
        <taxon>Telluraves</taxon>
        <taxon>Australaves</taxon>
        <taxon>Passeriformes</taxon>
        <taxon>Dendrocolaptidae</taxon>
        <taxon>Campylorhamphus</taxon>
    </lineage>
</organism>
<feature type="compositionally biased region" description="Polar residues" evidence="2">
    <location>
        <begin position="59"/>
        <end position="72"/>
    </location>
</feature>
<keyword evidence="1" id="KW-0175">Coiled coil</keyword>
<feature type="region of interest" description="Disordered" evidence="2">
    <location>
        <begin position="178"/>
        <end position="199"/>
    </location>
</feature>
<dbReference type="OrthoDB" id="6622877at2759"/>
<dbReference type="InterPro" id="IPR033545">
    <property type="entry name" value="CEP89"/>
</dbReference>
<evidence type="ECO:0000313" key="3">
    <source>
        <dbReference type="EMBL" id="NXC26770.1"/>
    </source>
</evidence>
<name>A0A851MHH3_9DEND</name>
<feature type="compositionally biased region" description="Low complexity" evidence="2">
    <location>
        <begin position="37"/>
        <end position="49"/>
    </location>
</feature>
<dbReference type="GO" id="GO:0007005">
    <property type="term" value="P:mitochondrion organization"/>
    <property type="evidence" value="ECO:0007669"/>
    <property type="project" value="InterPro"/>
</dbReference>
<feature type="non-terminal residue" evidence="3">
    <location>
        <position position="1"/>
    </location>
</feature>
<feature type="coiled-coil region" evidence="1">
    <location>
        <begin position="437"/>
        <end position="593"/>
    </location>
</feature>
<evidence type="ECO:0000313" key="4">
    <source>
        <dbReference type="Proteomes" id="UP000614027"/>
    </source>
</evidence>
<dbReference type="GO" id="GO:0045202">
    <property type="term" value="C:synapse"/>
    <property type="evidence" value="ECO:0007669"/>
    <property type="project" value="GOC"/>
</dbReference>
<feature type="compositionally biased region" description="Pro residues" evidence="2">
    <location>
        <begin position="17"/>
        <end position="32"/>
    </location>
</feature>
<accession>A0A851MHH3</accession>
<dbReference type="GO" id="GO:0060271">
    <property type="term" value="P:cilium assembly"/>
    <property type="evidence" value="ECO:0007669"/>
    <property type="project" value="InterPro"/>
</dbReference>
<protein>
    <submittedName>
        <fullName evidence="3">CEP89 protein</fullName>
    </submittedName>
</protein>
<dbReference type="PANTHER" id="PTHR36170:SF1">
    <property type="entry name" value="CENTROSOMAL PROTEIN OF 89 KDA"/>
    <property type="match status" value="1"/>
</dbReference>
<dbReference type="PANTHER" id="PTHR36170">
    <property type="entry name" value="CENTROSOMAL PROTEIN OF 89 KDA"/>
    <property type="match status" value="1"/>
</dbReference>
<keyword evidence="4" id="KW-1185">Reference proteome</keyword>
<feature type="coiled-coil region" evidence="1">
    <location>
        <begin position="672"/>
        <end position="706"/>
    </location>
</feature>
<feature type="coiled-coil region" evidence="1">
    <location>
        <begin position="236"/>
        <end position="327"/>
    </location>
</feature>
<sequence length="708" mass="81015">KHIAHGLVPAATIAPKPAVPRTPPPRSPNPSPERPRSALAAAILTTTLTGRTVAIPQPRQRSLSESDSTSGPQEGFEPYATATELRIGSTWKLDGCDRSPVQSLEISGNYGEDEDMDTSLSHADKEAESSSQSNGKREESSSTNAIYAVPCKNKKVGFLNVLITLPCYISAHEEFLPSPSPQAAKKEVPSQETESQVVVEKPRLEGEDVSVRARQAWENVTKEKFRELIQENWSLNKAYQAVVQQFEGTKQQMEEQQLKLKKLEQENRRLKEAAENSHREEEATELHSLRQQAQELVDENDALKMVVHRLNVELSRYQTKFRSLSQEEHLKLKSLPMKGPPPPWLLDVKYLSPLLLAYEDRIREKEDFILEHEAKFHVKFFVFQEDMKNFKARVEELVKENEDLHEQLNKNNFITPAEWQQLQTQAKLVLEENGLLMEQLEIQQAKAKDSHRQHVQEASKLTKQIVILEGKKQSQEEEIAKYQKQLEALYSTCEELKAKVDSRIAAEEHLALVNGLNRRLQQEQERKLCEVEDVKGKLASLQAENKKLLLERNNSMADKKIVETEMEMMQKINRRLTKKIGLLQLQLEEVMEKEIAAHHYLTNLIGLVEKIAQERDHLVFLASSLENEKQGVLNKMIEGSLRLGRLEEKVKVYKKKAAGKLGGISLKMSEQEKEFAGKIAQYEQEMKHLRQLLQDKQEALEEVLQQKR</sequence>
<proteinExistence type="predicted"/>
<dbReference type="AlphaFoldDB" id="A0A851MHH3"/>
<evidence type="ECO:0000256" key="1">
    <source>
        <dbReference type="SAM" id="Coils"/>
    </source>
</evidence>
<dbReference type="Proteomes" id="UP000614027">
    <property type="component" value="Unassembled WGS sequence"/>
</dbReference>
<dbReference type="GO" id="GO:0005814">
    <property type="term" value="C:centriole"/>
    <property type="evidence" value="ECO:0007669"/>
    <property type="project" value="InterPro"/>
</dbReference>
<comment type="caution">
    <text evidence="3">The sequence shown here is derived from an EMBL/GenBank/DDBJ whole genome shotgun (WGS) entry which is preliminary data.</text>
</comment>
<dbReference type="GO" id="GO:0097539">
    <property type="term" value="C:ciliary transition fiber"/>
    <property type="evidence" value="ECO:0007669"/>
    <property type="project" value="TreeGrafter"/>
</dbReference>
<dbReference type="GO" id="GO:0007268">
    <property type="term" value="P:chemical synaptic transmission"/>
    <property type="evidence" value="ECO:0007669"/>
    <property type="project" value="InterPro"/>
</dbReference>
<feature type="region of interest" description="Disordered" evidence="2">
    <location>
        <begin position="103"/>
        <end position="143"/>
    </location>
</feature>